<proteinExistence type="predicted"/>
<dbReference type="InterPro" id="IPR000719">
    <property type="entry name" value="Prot_kinase_dom"/>
</dbReference>
<dbReference type="InterPro" id="IPR015943">
    <property type="entry name" value="WD40/YVTN_repeat-like_dom_sf"/>
</dbReference>
<evidence type="ECO:0000256" key="3">
    <source>
        <dbReference type="ARBA" id="ARBA00011902"/>
    </source>
</evidence>
<dbReference type="CDD" id="cd00192">
    <property type="entry name" value="PTKc"/>
    <property type="match status" value="1"/>
</dbReference>
<comment type="catalytic activity">
    <reaction evidence="10">
        <text>L-tyrosyl-[protein] + ATP = O-phospho-L-tyrosyl-[protein] + ADP + H(+)</text>
        <dbReference type="Rhea" id="RHEA:10596"/>
        <dbReference type="Rhea" id="RHEA-COMP:10136"/>
        <dbReference type="Rhea" id="RHEA-COMP:20101"/>
        <dbReference type="ChEBI" id="CHEBI:15378"/>
        <dbReference type="ChEBI" id="CHEBI:30616"/>
        <dbReference type="ChEBI" id="CHEBI:46858"/>
        <dbReference type="ChEBI" id="CHEBI:61978"/>
        <dbReference type="ChEBI" id="CHEBI:456216"/>
        <dbReference type="EC" id="2.7.10.1"/>
    </reaction>
</comment>
<dbReference type="GO" id="GO:0043235">
    <property type="term" value="C:receptor complex"/>
    <property type="evidence" value="ECO:0007669"/>
    <property type="project" value="TreeGrafter"/>
</dbReference>
<dbReference type="GO" id="GO:0012505">
    <property type="term" value="C:endomembrane system"/>
    <property type="evidence" value="ECO:0007669"/>
    <property type="project" value="UniProtKB-SubCell"/>
</dbReference>
<dbReference type="PROSITE" id="PS50011">
    <property type="entry name" value="PROTEIN_KINASE_DOM"/>
    <property type="match status" value="1"/>
</dbReference>
<sequence>MILLPSVFLFLLFWSCDFSRGLAQASQDNPQHVRLFDVLNDLIAVGGEDVITVHRYDGETVDLSRLESSISLKRPLDGFDASSDLLHLKLLNSSSLSYCDPFTCWLCNIDKDPICRGYVVFTGETSHGRSMKTVECIVSEKFMTVRYIDTSSAASIVKFVLNNATIQNPSSPPYRADDKEDAGGIRNQNLINGFYWDGFTYFVGSAERIYQPYCKTRNDLDGCRKSSVTNVRITRVCDKDESRDLESRMEISLSCGEKGFNTSLAAYFEESSGNVSIAFAPPSLSSFEICNFNIEDIKAQFESTWSVCQKIQQNAYCSKKNTTGYPECKITSRTFDKGAHSLCKRYYERDRPFDYIDMCALHTYGIKTYRHGWLENFDPLPGSHVMSFSSDTSPFTRAYLTTQSSSGSLFMLTRDEQGAARLNRFVAFENRSIWSPTSSLLALAPVIDVKQNKLFYAQNSTIKSQEISCKELYQTCDRLPHKNVRDPLQCVWCIPSETRSSGSATQRSFSFSATQENTCSGQIVFDGCPPDIERTILDTDGGNISIYGSNFLKLEDTNITVCGKTCRLINRHDTKLSCEAPGHFEVCKIEITGNLPSSRAFKLSSFVSSTAAATTSTGKKKDTTTMKAVISVVAIVVLILIIGLIVYLIRRYKLKKEAKIGHSTSGGSNVPLNYIGAGIGKAHNDYNIHFPNNTTQYDHLFGNFDEKDKINMSNLNMNMSDTIGQGHYGSVYKGTYILPNGEEIVVACKTLHQDRVSSVGDFLREAEVMCLLHHPRILPFVGVHYDKLNHRQPILVTKYMANGDLHHYVRDSNRSITLNQLLNFCLEAAEAMKYLHSKGYIHRDLAARNCMLDEKLNVCLADFGLSRPLTANDAYDMLTSRELPITSLSLEALDGHFSVKSDVWAFGNLMWEVTTRGWTPWEGDSKKELQQKLHNGERLSKPAFCPVEIYRDIMLCCWEEAKENRPSFTEIIQLMNETIVILRDREAVRMNSNYEMVAPRRS</sequence>
<dbReference type="InterPro" id="IPR050122">
    <property type="entry name" value="RTK"/>
</dbReference>
<evidence type="ECO:0000256" key="7">
    <source>
        <dbReference type="ARBA" id="ARBA00022840"/>
    </source>
</evidence>
<dbReference type="InterPro" id="IPR017441">
    <property type="entry name" value="Protein_kinase_ATP_BS"/>
</dbReference>
<dbReference type="PROSITE" id="PS00107">
    <property type="entry name" value="PROTEIN_KINASE_ATP"/>
    <property type="match status" value="1"/>
</dbReference>
<dbReference type="InterPro" id="IPR011009">
    <property type="entry name" value="Kinase-like_dom_sf"/>
</dbReference>
<dbReference type="Pfam" id="PF01833">
    <property type="entry name" value="TIG"/>
    <property type="match status" value="1"/>
</dbReference>
<dbReference type="SUPFAM" id="SSF101912">
    <property type="entry name" value="Sema domain"/>
    <property type="match status" value="1"/>
</dbReference>
<dbReference type="EC" id="2.7.10.1" evidence="3"/>
<dbReference type="InterPro" id="IPR008266">
    <property type="entry name" value="Tyr_kinase_AS"/>
</dbReference>
<accession>A0AA39LGG1</accession>
<dbReference type="InterPro" id="IPR002909">
    <property type="entry name" value="IPT_dom"/>
</dbReference>
<evidence type="ECO:0000256" key="4">
    <source>
        <dbReference type="ARBA" id="ARBA00022679"/>
    </source>
</evidence>
<keyword evidence="9" id="KW-0829">Tyrosine-protein kinase</keyword>
<dbReference type="InterPro" id="IPR020635">
    <property type="entry name" value="Tyr_kinase_cat_dom"/>
</dbReference>
<keyword evidence="5 11" id="KW-0547">Nucleotide-binding</keyword>
<dbReference type="InterPro" id="IPR001245">
    <property type="entry name" value="Ser-Thr/Tyr_kinase_cat_dom"/>
</dbReference>
<evidence type="ECO:0000256" key="5">
    <source>
        <dbReference type="ARBA" id="ARBA00022741"/>
    </source>
</evidence>
<dbReference type="AlphaFoldDB" id="A0AA39LGG1"/>
<organism evidence="15 16">
    <name type="scientific">Steinernema hermaphroditum</name>
    <dbReference type="NCBI Taxonomy" id="289476"/>
    <lineage>
        <taxon>Eukaryota</taxon>
        <taxon>Metazoa</taxon>
        <taxon>Ecdysozoa</taxon>
        <taxon>Nematoda</taxon>
        <taxon>Chromadorea</taxon>
        <taxon>Rhabditida</taxon>
        <taxon>Tylenchina</taxon>
        <taxon>Panagrolaimomorpha</taxon>
        <taxon>Strongyloidoidea</taxon>
        <taxon>Steinernematidae</taxon>
        <taxon>Steinernema</taxon>
    </lineage>
</organism>
<dbReference type="SMART" id="SM00219">
    <property type="entry name" value="TyrKc"/>
    <property type="match status" value="1"/>
</dbReference>
<dbReference type="GO" id="GO:0016477">
    <property type="term" value="P:cell migration"/>
    <property type="evidence" value="ECO:0007669"/>
    <property type="project" value="TreeGrafter"/>
</dbReference>
<keyword evidence="12" id="KW-0812">Transmembrane</keyword>
<name>A0AA39LGG1_9BILA</name>
<dbReference type="Pfam" id="PF07714">
    <property type="entry name" value="PK_Tyr_Ser-Thr"/>
    <property type="match status" value="1"/>
</dbReference>
<dbReference type="PRINTS" id="PR00109">
    <property type="entry name" value="TYRKINASE"/>
</dbReference>
<evidence type="ECO:0000256" key="8">
    <source>
        <dbReference type="ARBA" id="ARBA00023136"/>
    </source>
</evidence>
<feature type="transmembrane region" description="Helical" evidence="12">
    <location>
        <begin position="628"/>
        <end position="649"/>
    </location>
</feature>
<keyword evidence="7 11" id="KW-0067">ATP-binding</keyword>
<evidence type="ECO:0000256" key="1">
    <source>
        <dbReference type="ARBA" id="ARBA00004167"/>
    </source>
</evidence>
<evidence type="ECO:0000256" key="9">
    <source>
        <dbReference type="ARBA" id="ARBA00023137"/>
    </source>
</evidence>
<dbReference type="GO" id="GO:0061564">
    <property type="term" value="P:axon development"/>
    <property type="evidence" value="ECO:0007669"/>
    <property type="project" value="UniProtKB-ARBA"/>
</dbReference>
<dbReference type="GO" id="GO:0004714">
    <property type="term" value="F:transmembrane receptor protein tyrosine kinase activity"/>
    <property type="evidence" value="ECO:0007669"/>
    <property type="project" value="UniProtKB-EC"/>
</dbReference>
<evidence type="ECO:0000313" key="16">
    <source>
        <dbReference type="Proteomes" id="UP001175271"/>
    </source>
</evidence>
<protein>
    <recommendedName>
        <fullName evidence="3">receptor protein-tyrosine kinase</fullName>
        <ecNumber evidence="3">2.7.10.1</ecNumber>
    </recommendedName>
</protein>
<feature type="signal peptide" evidence="13">
    <location>
        <begin position="1"/>
        <end position="23"/>
    </location>
</feature>
<keyword evidence="8 12" id="KW-0472">Membrane</keyword>
<evidence type="ECO:0000256" key="2">
    <source>
        <dbReference type="ARBA" id="ARBA00004308"/>
    </source>
</evidence>
<keyword evidence="6" id="KW-0418">Kinase</keyword>
<dbReference type="Proteomes" id="UP001175271">
    <property type="component" value="Unassembled WGS sequence"/>
</dbReference>
<dbReference type="PANTHER" id="PTHR24416">
    <property type="entry name" value="TYROSINE-PROTEIN KINASE RECEPTOR"/>
    <property type="match status" value="1"/>
</dbReference>
<feature type="chain" id="PRO_5041425889" description="receptor protein-tyrosine kinase" evidence="13">
    <location>
        <begin position="24"/>
        <end position="1002"/>
    </location>
</feature>
<dbReference type="Gene3D" id="2.130.10.10">
    <property type="entry name" value="YVTN repeat-like/Quinoprotein amine dehydrogenase"/>
    <property type="match status" value="1"/>
</dbReference>
<dbReference type="Gene3D" id="1.10.510.10">
    <property type="entry name" value="Transferase(Phosphotransferase) domain 1"/>
    <property type="match status" value="1"/>
</dbReference>
<dbReference type="PROSITE" id="PS00109">
    <property type="entry name" value="PROTEIN_KINASE_TYR"/>
    <property type="match status" value="1"/>
</dbReference>
<evidence type="ECO:0000256" key="11">
    <source>
        <dbReference type="PROSITE-ProRule" id="PRU10141"/>
    </source>
</evidence>
<keyword evidence="4" id="KW-0808">Transferase</keyword>
<gene>
    <name evidence="15" type="ORF">QR680_001851</name>
</gene>
<dbReference type="CDD" id="cd00603">
    <property type="entry name" value="IPT_PCSR"/>
    <property type="match status" value="1"/>
</dbReference>
<evidence type="ECO:0000256" key="6">
    <source>
        <dbReference type="ARBA" id="ARBA00022777"/>
    </source>
</evidence>
<dbReference type="SUPFAM" id="SSF56112">
    <property type="entry name" value="Protein kinase-like (PK-like)"/>
    <property type="match status" value="1"/>
</dbReference>
<keyword evidence="12" id="KW-1133">Transmembrane helix</keyword>
<dbReference type="GO" id="GO:0005886">
    <property type="term" value="C:plasma membrane"/>
    <property type="evidence" value="ECO:0007669"/>
    <property type="project" value="TreeGrafter"/>
</dbReference>
<reference evidence="15" key="1">
    <citation type="submission" date="2023-06" db="EMBL/GenBank/DDBJ databases">
        <title>Genomic analysis of the entomopathogenic nematode Steinernema hermaphroditum.</title>
        <authorList>
            <person name="Schwarz E.M."/>
            <person name="Heppert J.K."/>
            <person name="Baniya A."/>
            <person name="Schwartz H.T."/>
            <person name="Tan C.-H."/>
            <person name="Antoshechkin I."/>
            <person name="Sternberg P.W."/>
            <person name="Goodrich-Blair H."/>
            <person name="Dillman A.R."/>
        </authorList>
    </citation>
    <scope>NUCLEOTIDE SEQUENCE</scope>
    <source>
        <strain evidence="15">PS9179</strain>
        <tissue evidence="15">Whole animal</tissue>
    </source>
</reference>
<evidence type="ECO:0000259" key="14">
    <source>
        <dbReference type="PROSITE" id="PS50011"/>
    </source>
</evidence>
<dbReference type="GO" id="GO:0005524">
    <property type="term" value="F:ATP binding"/>
    <property type="evidence" value="ECO:0007669"/>
    <property type="project" value="UniProtKB-UniRule"/>
</dbReference>
<evidence type="ECO:0000256" key="12">
    <source>
        <dbReference type="SAM" id="Phobius"/>
    </source>
</evidence>
<comment type="caution">
    <text evidence="15">The sequence shown here is derived from an EMBL/GenBank/DDBJ whole genome shotgun (WGS) entry which is preliminary data.</text>
</comment>
<dbReference type="GO" id="GO:0007169">
    <property type="term" value="P:cell surface receptor protein tyrosine kinase signaling pathway"/>
    <property type="evidence" value="ECO:0007669"/>
    <property type="project" value="TreeGrafter"/>
</dbReference>
<dbReference type="GO" id="GO:0048680">
    <property type="term" value="P:positive regulation of axon regeneration"/>
    <property type="evidence" value="ECO:0007669"/>
    <property type="project" value="UniProtKB-ARBA"/>
</dbReference>
<dbReference type="InterPro" id="IPR036352">
    <property type="entry name" value="Semap_dom_sf"/>
</dbReference>
<dbReference type="EMBL" id="JAUCMV010000005">
    <property type="protein sequence ID" value="KAK0396781.1"/>
    <property type="molecule type" value="Genomic_DNA"/>
</dbReference>
<feature type="domain" description="Protein kinase" evidence="14">
    <location>
        <begin position="717"/>
        <end position="979"/>
    </location>
</feature>
<keyword evidence="13" id="KW-0732">Signal</keyword>
<keyword evidence="16" id="KW-1185">Reference proteome</keyword>
<evidence type="ECO:0000256" key="10">
    <source>
        <dbReference type="ARBA" id="ARBA00051243"/>
    </source>
</evidence>
<evidence type="ECO:0000256" key="13">
    <source>
        <dbReference type="SAM" id="SignalP"/>
    </source>
</evidence>
<evidence type="ECO:0000313" key="15">
    <source>
        <dbReference type="EMBL" id="KAK0396781.1"/>
    </source>
</evidence>
<dbReference type="FunFam" id="1.10.510.10:FF:001512">
    <property type="entry name" value="Receptor tyrosine-protein kinase erbB-2"/>
    <property type="match status" value="1"/>
</dbReference>
<feature type="binding site" evidence="11">
    <location>
        <position position="749"/>
    </location>
    <ligand>
        <name>ATP</name>
        <dbReference type="ChEBI" id="CHEBI:30616"/>
    </ligand>
</feature>
<dbReference type="PANTHER" id="PTHR24416:SF564">
    <property type="entry name" value="MACROPHAGE-STIMULATING PROTEIN RECEPTOR"/>
    <property type="match status" value="1"/>
</dbReference>
<comment type="subcellular location">
    <subcellularLocation>
        <location evidence="2">Endomembrane system</location>
    </subcellularLocation>
    <subcellularLocation>
        <location evidence="1">Membrane</location>
        <topology evidence="1">Single-pass membrane protein</topology>
    </subcellularLocation>
</comment>